<dbReference type="InterPro" id="IPR012910">
    <property type="entry name" value="Plug_dom"/>
</dbReference>
<evidence type="ECO:0000313" key="14">
    <source>
        <dbReference type="Proteomes" id="UP000031521"/>
    </source>
</evidence>
<gene>
    <name evidence="13" type="ORF">P73_2114</name>
</gene>
<dbReference type="GO" id="GO:0015344">
    <property type="term" value="F:siderophore uptake transmembrane transporter activity"/>
    <property type="evidence" value="ECO:0007669"/>
    <property type="project" value="TreeGrafter"/>
</dbReference>
<dbReference type="SUPFAM" id="SSF56935">
    <property type="entry name" value="Porins"/>
    <property type="match status" value="1"/>
</dbReference>
<evidence type="ECO:0000256" key="4">
    <source>
        <dbReference type="ARBA" id="ARBA00022452"/>
    </source>
</evidence>
<dbReference type="PANTHER" id="PTHR30069:SF41">
    <property type="entry name" value="HEME_HEMOPEXIN UTILIZATION PROTEIN C"/>
    <property type="match status" value="1"/>
</dbReference>
<keyword evidence="6 10" id="KW-0798">TonB box</keyword>
<evidence type="ECO:0000256" key="3">
    <source>
        <dbReference type="ARBA" id="ARBA00022448"/>
    </source>
</evidence>
<dbReference type="EMBL" id="CP004393">
    <property type="protein sequence ID" value="AJE46829.1"/>
    <property type="molecule type" value="Genomic_DNA"/>
</dbReference>
<evidence type="ECO:0000256" key="1">
    <source>
        <dbReference type="ARBA" id="ARBA00004571"/>
    </source>
</evidence>
<evidence type="ECO:0000256" key="9">
    <source>
        <dbReference type="PROSITE-ProRule" id="PRU01360"/>
    </source>
</evidence>
<keyword evidence="5 9" id="KW-0812">Transmembrane</keyword>
<dbReference type="Pfam" id="PF07715">
    <property type="entry name" value="Plug"/>
    <property type="match status" value="1"/>
</dbReference>
<dbReference type="OrthoDB" id="9760494at2"/>
<evidence type="ECO:0000256" key="5">
    <source>
        <dbReference type="ARBA" id="ARBA00022692"/>
    </source>
</evidence>
<accession>A0A0B5DUX8</accession>
<sequence length="645" mass="69375">MIRRHSGRTRLYSTTILAVTMTGGLHAQEAGFSLDPIIVEARDELSDAADRATSMYVSDAELERARTGDLRDVFSGIASVSVGGGIPLTQKIYVNGVDMLNLGVTIDGAAQNNRAFHHVSANAIDPGLLRQVRADATVSPADAGPYALAGSVVFETVDASDILAPGDRFGGDLRLSYADNGETFQRALTLAGQEGGFEWLGYVKRATGDDYESGAGDTMTGTSANLESYLGKLAYESAGGHRIELSGQSLTDNEIRQYRPNFGDSLAGFNPGPTLYETERQSYSLSYGNTLAEGMWDPEFTLGYSRSDIDRPLIEASYGTSETWSASLSNTFHLNGSDTVTAGIDWQERRGNYTSPASGDDDTEKSRIFGLFAQARLVPDDRWTLSFGARFDRQEFTGVTGTTIETEGASLNGSASYAVTDGFVLRGGLSTVFGGIDIEDNYTFFRMTDYSGLESSRANNATLGFDWEIGALTLGGELFVTEIGNARSSAENFDFESRGFNLGATYGWATGFARATLSHSDVEVDGEAAAGYEALDFGAPLGTVIALEVEQQTGIEGLEIGGGLDIAFDYDMPDSADRDLEGYEVVNVFAEYVPPRFEAVTLRLEVENLFDASYADRATYGGEYDTVVTMKEPGRTVSLTAVTRF</sequence>
<keyword evidence="14" id="KW-1185">Reference proteome</keyword>
<dbReference type="KEGG" id="cid:P73_2114"/>
<dbReference type="Gene3D" id="2.170.130.10">
    <property type="entry name" value="TonB-dependent receptor, plug domain"/>
    <property type="match status" value="1"/>
</dbReference>
<comment type="subcellular location">
    <subcellularLocation>
        <location evidence="1 9">Cell outer membrane</location>
        <topology evidence="1 9">Multi-pass membrane protein</topology>
    </subcellularLocation>
</comment>
<evidence type="ECO:0000259" key="11">
    <source>
        <dbReference type="Pfam" id="PF00593"/>
    </source>
</evidence>
<reference evidence="13 14" key="1">
    <citation type="journal article" date="2014" name="Int. J. Syst. Evol. Microbiol.">
        <title>Celeribacter indicus sp. nov., a polycyclic aromatic hydrocarbon-degrading bacterium from deep-sea sediment and reclassification of Huaishuia halophila as Celeribacter halophilus comb. nov.</title>
        <authorList>
            <person name="Lai Q."/>
            <person name="Cao J."/>
            <person name="Yuan J."/>
            <person name="Li F."/>
            <person name="Shao Z."/>
        </authorList>
    </citation>
    <scope>NUCLEOTIDE SEQUENCE [LARGE SCALE GENOMIC DNA]</scope>
    <source>
        <strain evidence="13">P73</strain>
    </source>
</reference>
<dbReference type="Proteomes" id="UP000031521">
    <property type="component" value="Chromosome"/>
</dbReference>
<evidence type="ECO:0000256" key="2">
    <source>
        <dbReference type="ARBA" id="ARBA00009810"/>
    </source>
</evidence>
<evidence type="ECO:0000256" key="10">
    <source>
        <dbReference type="RuleBase" id="RU003357"/>
    </source>
</evidence>
<dbReference type="STRING" id="1208324.P73_2114"/>
<dbReference type="GO" id="GO:0044718">
    <property type="term" value="P:siderophore transmembrane transport"/>
    <property type="evidence" value="ECO:0007669"/>
    <property type="project" value="TreeGrafter"/>
</dbReference>
<dbReference type="InterPro" id="IPR037066">
    <property type="entry name" value="Plug_dom_sf"/>
</dbReference>
<feature type="domain" description="TonB-dependent receptor-like beta-barrel" evidence="11">
    <location>
        <begin position="261"/>
        <end position="609"/>
    </location>
</feature>
<evidence type="ECO:0000259" key="12">
    <source>
        <dbReference type="Pfam" id="PF07715"/>
    </source>
</evidence>
<keyword evidence="8 9" id="KW-0998">Cell outer membrane</keyword>
<dbReference type="InterPro" id="IPR036942">
    <property type="entry name" value="Beta-barrel_TonB_sf"/>
</dbReference>
<feature type="domain" description="TonB-dependent receptor plug" evidence="12">
    <location>
        <begin position="56"/>
        <end position="150"/>
    </location>
</feature>
<evidence type="ECO:0000256" key="7">
    <source>
        <dbReference type="ARBA" id="ARBA00023136"/>
    </source>
</evidence>
<dbReference type="AlphaFoldDB" id="A0A0B5DUX8"/>
<dbReference type="InterPro" id="IPR039426">
    <property type="entry name" value="TonB-dep_rcpt-like"/>
</dbReference>
<protein>
    <submittedName>
        <fullName evidence="13">TonB-dependent receptor</fullName>
    </submittedName>
</protein>
<dbReference type="PANTHER" id="PTHR30069">
    <property type="entry name" value="TONB-DEPENDENT OUTER MEMBRANE RECEPTOR"/>
    <property type="match status" value="1"/>
</dbReference>
<dbReference type="GO" id="GO:0009279">
    <property type="term" value="C:cell outer membrane"/>
    <property type="evidence" value="ECO:0007669"/>
    <property type="project" value="UniProtKB-SubCell"/>
</dbReference>
<proteinExistence type="inferred from homology"/>
<evidence type="ECO:0000256" key="6">
    <source>
        <dbReference type="ARBA" id="ARBA00023077"/>
    </source>
</evidence>
<keyword evidence="13" id="KW-0675">Receptor</keyword>
<comment type="similarity">
    <text evidence="2 9 10">Belongs to the TonB-dependent receptor family.</text>
</comment>
<organism evidence="13 14">
    <name type="scientific">Celeribacter indicus</name>
    <dbReference type="NCBI Taxonomy" id="1208324"/>
    <lineage>
        <taxon>Bacteria</taxon>
        <taxon>Pseudomonadati</taxon>
        <taxon>Pseudomonadota</taxon>
        <taxon>Alphaproteobacteria</taxon>
        <taxon>Rhodobacterales</taxon>
        <taxon>Roseobacteraceae</taxon>
        <taxon>Celeribacter</taxon>
    </lineage>
</organism>
<keyword evidence="4 9" id="KW-1134">Transmembrane beta strand</keyword>
<keyword evidence="7 9" id="KW-0472">Membrane</keyword>
<evidence type="ECO:0000313" key="13">
    <source>
        <dbReference type="EMBL" id="AJE46829.1"/>
    </source>
</evidence>
<dbReference type="Gene3D" id="2.40.170.20">
    <property type="entry name" value="TonB-dependent receptor, beta-barrel domain"/>
    <property type="match status" value="1"/>
</dbReference>
<name>A0A0B5DUX8_9RHOB</name>
<dbReference type="PROSITE" id="PS52016">
    <property type="entry name" value="TONB_DEPENDENT_REC_3"/>
    <property type="match status" value="1"/>
</dbReference>
<dbReference type="Pfam" id="PF00593">
    <property type="entry name" value="TonB_dep_Rec_b-barrel"/>
    <property type="match status" value="1"/>
</dbReference>
<keyword evidence="3 9" id="KW-0813">Transport</keyword>
<dbReference type="HOGENOM" id="CLU_008287_19_4_5"/>
<dbReference type="InterPro" id="IPR000531">
    <property type="entry name" value="Beta-barrel_TonB"/>
</dbReference>
<evidence type="ECO:0000256" key="8">
    <source>
        <dbReference type="ARBA" id="ARBA00023237"/>
    </source>
</evidence>